<name>A0ABR3EHU9_9AGAR</name>
<dbReference type="PANTHER" id="PTHR11778">
    <property type="entry name" value="SERYL-TRNA SYNTHETASE"/>
    <property type="match status" value="1"/>
</dbReference>
<organism evidence="1 2">
    <name type="scientific">Marasmius crinis-equi</name>
    <dbReference type="NCBI Taxonomy" id="585013"/>
    <lineage>
        <taxon>Eukaryota</taxon>
        <taxon>Fungi</taxon>
        <taxon>Dikarya</taxon>
        <taxon>Basidiomycota</taxon>
        <taxon>Agaricomycotina</taxon>
        <taxon>Agaricomycetes</taxon>
        <taxon>Agaricomycetidae</taxon>
        <taxon>Agaricales</taxon>
        <taxon>Marasmiineae</taxon>
        <taxon>Marasmiaceae</taxon>
        <taxon>Marasmius</taxon>
    </lineage>
</organism>
<dbReference type="InterPro" id="IPR045864">
    <property type="entry name" value="aa-tRNA-synth_II/BPL/LPL"/>
</dbReference>
<accession>A0ABR3EHU9</accession>
<dbReference type="GO" id="GO:0004828">
    <property type="term" value="F:serine-tRNA ligase activity"/>
    <property type="evidence" value="ECO:0007669"/>
    <property type="project" value="UniProtKB-EC"/>
</dbReference>
<reference evidence="1 2" key="1">
    <citation type="submission" date="2024-02" db="EMBL/GenBank/DDBJ databases">
        <title>A draft genome for the cacao thread blight pathogen Marasmius crinis-equi.</title>
        <authorList>
            <person name="Cohen S.P."/>
            <person name="Baruah I.K."/>
            <person name="Amoako-Attah I."/>
            <person name="Bukari Y."/>
            <person name="Meinhardt L.W."/>
            <person name="Bailey B.A."/>
        </authorList>
    </citation>
    <scope>NUCLEOTIDE SEQUENCE [LARGE SCALE GENOMIC DNA]</scope>
    <source>
        <strain evidence="1 2">GH-76</strain>
    </source>
</reference>
<comment type="caution">
    <text evidence="1">The sequence shown here is derived from an EMBL/GenBank/DDBJ whole genome shotgun (WGS) entry which is preliminary data.</text>
</comment>
<proteinExistence type="predicted"/>
<feature type="non-terminal residue" evidence="1">
    <location>
        <position position="1"/>
    </location>
</feature>
<dbReference type="InterPro" id="IPR002317">
    <property type="entry name" value="Ser-tRNA-ligase_type_1"/>
</dbReference>
<sequence>ARRLEVRCGLKTKDQARKVYCHMLNGTMCATERALCCLVENYQTPEGVRIPEVLQPYMQGRDFLPWVKELPKGLAKKQA</sequence>
<dbReference type="Gene3D" id="3.30.930.10">
    <property type="entry name" value="Bira Bifunctional Protein, Domain 2"/>
    <property type="match status" value="1"/>
</dbReference>
<dbReference type="SUPFAM" id="SSF55681">
    <property type="entry name" value="Class II aaRS and biotin synthetases"/>
    <property type="match status" value="1"/>
</dbReference>
<keyword evidence="1" id="KW-0436">Ligase</keyword>
<dbReference type="EC" id="6.1.1.11" evidence="1"/>
<protein>
    <submittedName>
        <fullName evidence="1">Cytosolic seryl-tRNA synthetase</fullName>
        <ecNumber evidence="1">6.1.1.11</ecNumber>
    </submittedName>
</protein>
<feature type="non-terminal residue" evidence="1">
    <location>
        <position position="79"/>
    </location>
</feature>
<gene>
    <name evidence="1" type="primary">SES1_2</name>
    <name evidence="1" type="ORF">V5O48_019652</name>
</gene>
<dbReference type="Proteomes" id="UP001465976">
    <property type="component" value="Unassembled WGS sequence"/>
</dbReference>
<dbReference type="EMBL" id="JBAHYK010005768">
    <property type="protein sequence ID" value="KAL0562435.1"/>
    <property type="molecule type" value="Genomic_DNA"/>
</dbReference>
<evidence type="ECO:0000313" key="2">
    <source>
        <dbReference type="Proteomes" id="UP001465976"/>
    </source>
</evidence>
<evidence type="ECO:0000313" key="1">
    <source>
        <dbReference type="EMBL" id="KAL0562435.1"/>
    </source>
</evidence>
<keyword evidence="2" id="KW-1185">Reference proteome</keyword>